<dbReference type="EMBL" id="BAAAUV010000040">
    <property type="protein sequence ID" value="GAA3240038.1"/>
    <property type="molecule type" value="Genomic_DNA"/>
</dbReference>
<dbReference type="RefSeq" id="WP_344838783.1">
    <property type="nucleotide sequence ID" value="NZ_BAAAUV010000040.1"/>
</dbReference>
<gene>
    <name evidence="2" type="ORF">GCM10010468_76500</name>
</gene>
<evidence type="ECO:0000313" key="2">
    <source>
        <dbReference type="EMBL" id="GAA3240038.1"/>
    </source>
</evidence>
<evidence type="ECO:0000313" key="3">
    <source>
        <dbReference type="Proteomes" id="UP001501237"/>
    </source>
</evidence>
<sequence length="160" mass="17117">MPRSRVLRLVSADEVQADLEAVPTASGSPTFGSLALRLEPAPGSARGTPPGPPDDDLPAAADRILWITAEIFAGRRAFRQLAALSTAELAEVLQRQEQPAIPTRPGPPRIRNRRIQRPGDGVAEVTATVIIGGRIQPIAVRLVLLRGRWRCAALETAIPS</sequence>
<comment type="caution">
    <text evidence="2">The sequence shown here is derived from an EMBL/GenBank/DDBJ whole genome shotgun (WGS) entry which is preliminary data.</text>
</comment>
<organism evidence="2 3">
    <name type="scientific">Actinocorallia longicatena</name>
    <dbReference type="NCBI Taxonomy" id="111803"/>
    <lineage>
        <taxon>Bacteria</taxon>
        <taxon>Bacillati</taxon>
        <taxon>Actinomycetota</taxon>
        <taxon>Actinomycetes</taxon>
        <taxon>Streptosporangiales</taxon>
        <taxon>Thermomonosporaceae</taxon>
        <taxon>Actinocorallia</taxon>
    </lineage>
</organism>
<protein>
    <submittedName>
        <fullName evidence="2">Uncharacterized protein</fullName>
    </submittedName>
</protein>
<dbReference type="InterPro" id="IPR045596">
    <property type="entry name" value="DUF6459"/>
</dbReference>
<reference evidence="3" key="1">
    <citation type="journal article" date="2019" name="Int. J. Syst. Evol. Microbiol.">
        <title>The Global Catalogue of Microorganisms (GCM) 10K type strain sequencing project: providing services to taxonomists for standard genome sequencing and annotation.</title>
        <authorList>
            <consortium name="The Broad Institute Genomics Platform"/>
            <consortium name="The Broad Institute Genome Sequencing Center for Infectious Disease"/>
            <person name="Wu L."/>
            <person name="Ma J."/>
        </authorList>
    </citation>
    <scope>NUCLEOTIDE SEQUENCE [LARGE SCALE GENOMIC DNA]</scope>
    <source>
        <strain evidence="3">JCM 9377</strain>
    </source>
</reference>
<feature type="region of interest" description="Disordered" evidence="1">
    <location>
        <begin position="21"/>
        <end position="59"/>
    </location>
</feature>
<proteinExistence type="predicted"/>
<dbReference type="Pfam" id="PF20060">
    <property type="entry name" value="DUF6459"/>
    <property type="match status" value="1"/>
</dbReference>
<evidence type="ECO:0000256" key="1">
    <source>
        <dbReference type="SAM" id="MobiDB-lite"/>
    </source>
</evidence>
<name>A0ABP6QQH5_9ACTN</name>
<keyword evidence="3" id="KW-1185">Reference proteome</keyword>
<accession>A0ABP6QQH5</accession>
<dbReference type="Proteomes" id="UP001501237">
    <property type="component" value="Unassembled WGS sequence"/>
</dbReference>